<accession>Q5LDY0</accession>
<organism evidence="1 2">
    <name type="scientific">Bacteroides fragilis (strain ATCC 25285 / DSM 2151 / CCUG 4856 / JCM 11019 / LMG 10263 / NCTC 9343 / Onslow / VPI 2553 / EN-2)</name>
    <dbReference type="NCBI Taxonomy" id="272559"/>
    <lineage>
        <taxon>Bacteria</taxon>
        <taxon>Pseudomonadati</taxon>
        <taxon>Bacteroidota</taxon>
        <taxon>Bacteroidia</taxon>
        <taxon>Bacteroidales</taxon>
        <taxon>Bacteroidaceae</taxon>
        <taxon>Bacteroides</taxon>
    </lineage>
</organism>
<name>A0A380YYL4_BACFN</name>
<dbReference type="EMBL" id="CR626927">
    <property type="protein sequence ID" value="CAH07675.1"/>
    <property type="molecule type" value="Genomic_DNA"/>
</dbReference>
<evidence type="ECO:0000313" key="1">
    <source>
        <dbReference type="EMBL" id="CAH07675.1"/>
    </source>
</evidence>
<proteinExistence type="predicted"/>
<reference evidence="1 2" key="1">
    <citation type="journal article" date="2005" name="Science">
        <title>Extensive DNA inversions in the B. fragilis genome control variable gene expression.</title>
        <authorList>
            <person name="Cerdeno-Tarraga A.M."/>
            <person name="Patrick S."/>
            <person name="Crosmann L."/>
            <person name="Blakely G."/>
            <person name="Abratt V."/>
            <person name="Lennard N."/>
            <person name="Duerden B."/>
            <person name="Poxton I."/>
            <person name="Harris B."/>
            <person name="Quail M.A."/>
            <person name="Barron A."/>
            <person name="Clarck L."/>
            <person name="Corton C."/>
            <person name="Doggett J."/>
            <person name="Holden M.T.G."/>
            <person name="Larke N."/>
            <person name="Line A."/>
            <person name="Lord A."/>
            <person name="Norbertczak H."/>
            <person name="Ormond D."/>
            <person name="Price C."/>
            <person name="Rabbinowitsch E."/>
            <person name="Woodward J."/>
            <person name="Barrel B.G."/>
            <person name="Parkhill J."/>
        </authorList>
    </citation>
    <scope>NUCLEOTIDE SEQUENCE [LARGE SCALE GENOMIC DNA]</scope>
    <source>
        <strain evidence="2">ATCC 25285 / DSM 2151 / CCUG 4856 / JCM 11019 / LMG 10263 / NCTC 9343 / Onslow / VPI 2553 / EN-2</strain>
    </source>
</reference>
<dbReference type="PROSITE" id="PS51257">
    <property type="entry name" value="PROKAR_LIPOPROTEIN"/>
    <property type="match status" value="1"/>
</dbReference>
<dbReference type="Proteomes" id="UP000006731">
    <property type="component" value="Chromosome"/>
</dbReference>
<gene>
    <name evidence="1" type="ORF">BF9343_1894</name>
</gene>
<keyword evidence="2" id="KW-1185">Reference proteome</keyword>
<evidence type="ECO:0000313" key="2">
    <source>
        <dbReference type="Proteomes" id="UP000006731"/>
    </source>
</evidence>
<dbReference type="KEGG" id="bfs:BF9343_1894"/>
<sequence length="745" mass="83413">MRKAIKRILPLLFLLQLIYSCIADKDEFMDQIQNSNPVQIELSTRSFVEGGVTISKFRFIAVSALGKVVINQMIDNPVDRNFTFSIIPGNYTLYAVANETVEMTQQLNDASTKDEVNRVQIPSIYGKSERGLPLAWIREGVIVKVREDNSSYGTVSFDNGVLWKNVIDVELERLAAKLQLKLRRSNAKNRILLKAATFYSYPSFSYLYPLNYDGLILGYDQMINRDIEILSVDDGTENYTVIRSNYLIGELLGRGIPCYIKVTFLRDGVPETHKLSIGQSQRNKYYQLMGTITTSGVVIDNIVALPWGNATDNIDVSGVEIQFSKVEVPYSYETESNVHFVTKNIAEENIRLSDGLYSSDGTVVNVSSKFDMRKTKLTYSYDKTTGRGNGILTIKRKTAAVTSDTLLIYAAGLRRTIIVNGLGIAGSNVYWDELKQQLTFDNVPQKGEKAPHEHYQGVYFKYGGIVARSGGSNNQLSEIIWNASGARYTVSSDIPYLTDMDYPESMSNMPFSPNNDIGDICIFLSRRGIAPGSEKGMKWRTPTKEDWRAIISADVKKTEGIWTDIGENSDWSGNTSLEQGIRIDNRYFFPASGSASVSGGYFQKGCYIRYMCSSPKSGERIYTFQQEQNDIPFIHAGVLRDANLMPVRCVVDDSPESIKPLYMLTYNIDEAHARTTVSSGNIFIKKQYVDAGNSITLSDQVLTSSDGRLHTGWVVDGKEYMLGAVISNVNKDLVVRPKWAPRSIN</sequence>
<dbReference type="HOGENOM" id="CLU_372867_0_0_10"/>
<accession>A0A380YYL4</accession>
<dbReference type="RefSeq" id="WP_010992771.1">
    <property type="nucleotide sequence ID" value="NC_003228.3"/>
</dbReference>
<dbReference type="AlphaFoldDB" id="A0A380YYL4"/>
<dbReference type="GeneID" id="60366728"/>
<protein>
    <submittedName>
        <fullName evidence="1">Uncharacterized protein</fullName>
    </submittedName>
</protein>